<feature type="transmembrane region" description="Helical" evidence="6">
    <location>
        <begin position="145"/>
        <end position="165"/>
    </location>
</feature>
<keyword evidence="5 6" id="KW-0472">Membrane</keyword>
<name>A0A3B0MA85_9RHOB</name>
<keyword evidence="3 6" id="KW-0812">Transmembrane</keyword>
<evidence type="ECO:0000313" key="7">
    <source>
        <dbReference type="EMBL" id="SUZ32300.1"/>
    </source>
</evidence>
<feature type="transmembrane region" description="Helical" evidence="6">
    <location>
        <begin position="257"/>
        <end position="281"/>
    </location>
</feature>
<accession>A0A3B0MA85</accession>
<sequence>MTARALRAIATLAVLSGVIWLAGPADLAARLATLHAGWVALAIAALVLQIWLSALRWQITARALGTPVSTGWALGEYHMSVLGNTLLPGGVLGDLGRTARARGAMGGWRPAAASVVIERIAGQIALAAAALAGLAWWLATRQAAWAIALALLAGAALLALALVRLTPARWRALAWRAWGPKLRAQIGLSTAIVACNLFGFWAAACAVGLSMGAAQTLFVIPLTLLSMLVPLTVNGWGLREGLAAGLWPMAGTAPTDAVAASIAFGLVAIAAALTGLVPLAARMLAARRSRMRAL</sequence>
<dbReference type="Pfam" id="PF03706">
    <property type="entry name" value="LPG_synthase_TM"/>
    <property type="match status" value="1"/>
</dbReference>
<organism evidence="7 8">
    <name type="scientific">Roseinatronobacter ekhonensis</name>
    <dbReference type="NCBI Taxonomy" id="254356"/>
    <lineage>
        <taxon>Bacteria</taxon>
        <taxon>Pseudomonadati</taxon>
        <taxon>Pseudomonadota</taxon>
        <taxon>Alphaproteobacteria</taxon>
        <taxon>Rhodobacterales</taxon>
        <taxon>Paracoccaceae</taxon>
        <taxon>Roseinatronobacter</taxon>
    </lineage>
</organism>
<protein>
    <recommendedName>
        <fullName evidence="9">Flippase-like domain-containing protein</fullName>
    </recommendedName>
</protein>
<evidence type="ECO:0000256" key="3">
    <source>
        <dbReference type="ARBA" id="ARBA00022692"/>
    </source>
</evidence>
<feature type="transmembrane region" description="Helical" evidence="6">
    <location>
        <begin position="34"/>
        <end position="52"/>
    </location>
</feature>
<feature type="transmembrane region" description="Helical" evidence="6">
    <location>
        <begin position="120"/>
        <end position="139"/>
    </location>
</feature>
<evidence type="ECO:0000256" key="5">
    <source>
        <dbReference type="ARBA" id="ARBA00023136"/>
    </source>
</evidence>
<evidence type="ECO:0000256" key="6">
    <source>
        <dbReference type="SAM" id="Phobius"/>
    </source>
</evidence>
<proteinExistence type="predicted"/>
<gene>
    <name evidence="7" type="ORF">ROE7235_02056</name>
</gene>
<reference evidence="8" key="1">
    <citation type="submission" date="2018-08" db="EMBL/GenBank/DDBJ databases">
        <authorList>
            <person name="Rodrigo-Torres L."/>
            <person name="Arahal R. D."/>
            <person name="Lucena T."/>
        </authorList>
    </citation>
    <scope>NUCLEOTIDE SEQUENCE [LARGE SCALE GENOMIC DNA]</scope>
    <source>
        <strain evidence="8">CECT 7235</strain>
    </source>
</reference>
<dbReference type="OrthoDB" id="9126302at2"/>
<dbReference type="InterPro" id="IPR022791">
    <property type="entry name" value="L-PG_synthase/AglD"/>
</dbReference>
<dbReference type="AlphaFoldDB" id="A0A3B0MA85"/>
<keyword evidence="8" id="KW-1185">Reference proteome</keyword>
<evidence type="ECO:0000256" key="2">
    <source>
        <dbReference type="ARBA" id="ARBA00022475"/>
    </source>
</evidence>
<keyword evidence="4 6" id="KW-1133">Transmembrane helix</keyword>
<evidence type="ECO:0000256" key="1">
    <source>
        <dbReference type="ARBA" id="ARBA00004651"/>
    </source>
</evidence>
<evidence type="ECO:0008006" key="9">
    <source>
        <dbReference type="Google" id="ProtNLM"/>
    </source>
</evidence>
<comment type="subcellular location">
    <subcellularLocation>
        <location evidence="1">Cell membrane</location>
        <topology evidence="1">Multi-pass membrane protein</topology>
    </subcellularLocation>
</comment>
<dbReference type="PANTHER" id="PTHR40277">
    <property type="entry name" value="BLL5419 PROTEIN"/>
    <property type="match status" value="1"/>
</dbReference>
<dbReference type="GO" id="GO:0005886">
    <property type="term" value="C:plasma membrane"/>
    <property type="evidence" value="ECO:0007669"/>
    <property type="project" value="UniProtKB-SubCell"/>
</dbReference>
<dbReference type="EMBL" id="UIHC01000018">
    <property type="protein sequence ID" value="SUZ32300.1"/>
    <property type="molecule type" value="Genomic_DNA"/>
</dbReference>
<dbReference type="PANTHER" id="PTHR40277:SF1">
    <property type="entry name" value="BLL5419 PROTEIN"/>
    <property type="match status" value="1"/>
</dbReference>
<feature type="transmembrane region" description="Helical" evidence="6">
    <location>
        <begin position="186"/>
        <end position="209"/>
    </location>
</feature>
<evidence type="ECO:0000313" key="8">
    <source>
        <dbReference type="Proteomes" id="UP000272908"/>
    </source>
</evidence>
<dbReference type="Proteomes" id="UP000272908">
    <property type="component" value="Unassembled WGS sequence"/>
</dbReference>
<evidence type="ECO:0000256" key="4">
    <source>
        <dbReference type="ARBA" id="ARBA00022989"/>
    </source>
</evidence>
<dbReference type="RefSeq" id="WP_121095264.1">
    <property type="nucleotide sequence ID" value="NZ_UIHC01000018.1"/>
</dbReference>
<keyword evidence="2" id="KW-1003">Cell membrane</keyword>